<dbReference type="HAMAP" id="MF_03014">
    <property type="entry name" value="KFase"/>
    <property type="match status" value="1"/>
</dbReference>
<feature type="active site" evidence="3">
    <location>
        <position position="267"/>
    </location>
</feature>
<comment type="subunit">
    <text evidence="3">Homodimer.</text>
</comment>
<dbReference type="Pfam" id="PF20434">
    <property type="entry name" value="BD-FAE"/>
    <property type="match status" value="1"/>
</dbReference>
<dbReference type="PANTHER" id="PTHR48081">
    <property type="entry name" value="AB HYDROLASE SUPERFAMILY PROTEIN C4A8.06C"/>
    <property type="match status" value="1"/>
</dbReference>
<keyword evidence="2 3" id="KW-0823">Tryptophan catabolism</keyword>
<comment type="caution">
    <text evidence="5">The sequence shown here is derived from an EMBL/GenBank/DDBJ whole genome shotgun (WGS) entry which is preliminary data.</text>
</comment>
<comment type="pathway">
    <text evidence="3">Amino-acid degradation; L-tryptophan degradation via kynurenine pathway; L-kynurenine from L-tryptophan: step 2/2.</text>
</comment>
<dbReference type="InterPro" id="IPR029058">
    <property type="entry name" value="AB_hydrolase_fold"/>
</dbReference>
<dbReference type="EMBL" id="VNKQ01000007">
    <property type="protein sequence ID" value="KAG0649641.1"/>
    <property type="molecule type" value="Genomic_DNA"/>
</dbReference>
<comment type="domain">
    <text evidence="3">The main chain amide nitrogen atoms of the second glycine and its adjacent residue in the HGGXW motif define the oxyanion hole, and stabilize the oxyanion that forms during the nucleophilic attack by the catalytic serine during substrate cleavage.</text>
</comment>
<feature type="domain" description="BD-FAE-like" evidence="4">
    <location>
        <begin position="48"/>
        <end position="244"/>
    </location>
</feature>
<reference evidence="5" key="1">
    <citation type="submission" date="2019-07" db="EMBL/GenBank/DDBJ databases">
        <title>Hyphodiscus hymeniophilus genome sequencing and assembly.</title>
        <authorList>
            <person name="Kramer G."/>
            <person name="Nodwell J."/>
        </authorList>
    </citation>
    <scope>NUCLEOTIDE SEQUENCE</scope>
    <source>
        <strain evidence="5">ATCC 34498</strain>
    </source>
</reference>
<dbReference type="InterPro" id="IPR049492">
    <property type="entry name" value="BD-FAE-like_dom"/>
</dbReference>
<feature type="active site" evidence="3">
    <location>
        <position position="233"/>
    </location>
</feature>
<keyword evidence="1 3" id="KW-0378">Hydrolase</keyword>
<evidence type="ECO:0000256" key="1">
    <source>
        <dbReference type="ARBA" id="ARBA00022801"/>
    </source>
</evidence>
<comment type="catalytic activity">
    <reaction evidence="3">
        <text>N-formyl-L-kynurenine + H2O = L-kynurenine + formate + H(+)</text>
        <dbReference type="Rhea" id="RHEA:13009"/>
        <dbReference type="ChEBI" id="CHEBI:15377"/>
        <dbReference type="ChEBI" id="CHEBI:15378"/>
        <dbReference type="ChEBI" id="CHEBI:15740"/>
        <dbReference type="ChEBI" id="CHEBI:57959"/>
        <dbReference type="ChEBI" id="CHEBI:58629"/>
        <dbReference type="EC" id="3.5.1.9"/>
    </reaction>
</comment>
<evidence type="ECO:0000313" key="6">
    <source>
        <dbReference type="Proteomes" id="UP000785200"/>
    </source>
</evidence>
<comment type="similarity">
    <text evidence="3">Belongs to the kynurenine formamidase family.</text>
</comment>
<accession>A0A9P6VK23</accession>
<dbReference type="SUPFAM" id="SSF53474">
    <property type="entry name" value="alpha/beta-Hydrolases"/>
    <property type="match status" value="1"/>
</dbReference>
<evidence type="ECO:0000313" key="5">
    <source>
        <dbReference type="EMBL" id="KAG0649641.1"/>
    </source>
</evidence>
<dbReference type="GO" id="GO:0034354">
    <property type="term" value="P:'de novo' NAD+ biosynthetic process from L-tryptophan"/>
    <property type="evidence" value="ECO:0007669"/>
    <property type="project" value="UniProtKB-UniRule"/>
</dbReference>
<dbReference type="EC" id="3.5.1.9" evidence="3"/>
<feature type="active site" description="Nucleophile" evidence="3">
    <location>
        <position position="142"/>
    </location>
</feature>
<dbReference type="PANTHER" id="PTHR48081:SF33">
    <property type="entry name" value="KYNURENINE FORMAMIDASE"/>
    <property type="match status" value="1"/>
</dbReference>
<feature type="short sequence motif" description="HGGXW" evidence="3">
    <location>
        <begin position="50"/>
        <end position="54"/>
    </location>
</feature>
<keyword evidence="6" id="KW-1185">Reference proteome</keyword>
<dbReference type="OrthoDB" id="420264at2759"/>
<dbReference type="InterPro" id="IPR027519">
    <property type="entry name" value="KFase_ver/fungi-typ"/>
</dbReference>
<dbReference type="InterPro" id="IPR050300">
    <property type="entry name" value="GDXG_lipolytic_enzyme"/>
</dbReference>
<dbReference type="Gene3D" id="3.40.50.1820">
    <property type="entry name" value="alpha/beta hydrolase"/>
    <property type="match status" value="1"/>
</dbReference>
<evidence type="ECO:0000256" key="2">
    <source>
        <dbReference type="ARBA" id="ARBA00023079"/>
    </source>
</evidence>
<dbReference type="Proteomes" id="UP000785200">
    <property type="component" value="Unassembled WGS sequence"/>
</dbReference>
<name>A0A9P6VK23_9HELO</name>
<protein>
    <recommendedName>
        <fullName evidence="3">Kynurenine formamidase</fullName>
        <shortName evidence="3">KFA</shortName>
        <shortName evidence="3">KFase</shortName>
        <ecNumber evidence="3">3.5.1.9</ecNumber>
    </recommendedName>
    <alternativeName>
        <fullName evidence="3">Arylformamidase</fullName>
    </alternativeName>
    <alternativeName>
        <fullName evidence="3">N-formylkynurenine formamidase</fullName>
        <shortName evidence="3">FKF</shortName>
    </alternativeName>
</protein>
<dbReference type="GO" id="GO:0019441">
    <property type="term" value="P:L-tryptophan catabolic process to kynurenine"/>
    <property type="evidence" value="ECO:0007669"/>
    <property type="project" value="UniProtKB-UniRule"/>
</dbReference>
<proteinExistence type="inferred from homology"/>
<comment type="function">
    <text evidence="3">Catalyzes the hydrolysis of N-formyl-L-kynurenine to L-kynurenine, the second step in the kynurenine pathway of tryptophan degradation. Kynurenine may be further oxidized to nicotinic acid, NAD(H) and NADP(H). Required for elimination of toxic metabolites.</text>
</comment>
<gene>
    <name evidence="5" type="ORF">D0Z07_3983</name>
</gene>
<evidence type="ECO:0000256" key="3">
    <source>
        <dbReference type="HAMAP-Rule" id="MF_03014"/>
    </source>
</evidence>
<sequence>MGDVQLKHFRQNYLHGSNSTKLNTVDVWIPESFPIAPGDGKLWLMGRYIHGGAWRDPDVDSLSFEPAVKELWKSSMRLSIAGFASINYRLSPYSSHPHDPSSPEDPSRNAHYPDHLIDVAQGLLYLEEHYHIDNRYILVGHSAGGTMAFELHNWYMPRTMLPIPAVVLGVSGIYNFEAFIENHREIPAYRELMENAFPDKRLWERASPYKNRLPNYATWEQAKAIIIAHSYQDELVEEAQSSYMLERARMPPHCKDKVHFLAATGAHDEIWASGYILADLIIKSIGILRQAQPEQEREV</sequence>
<dbReference type="GO" id="GO:0004061">
    <property type="term" value="F:arylformamidase activity"/>
    <property type="evidence" value="ECO:0007669"/>
    <property type="project" value="UniProtKB-UniRule"/>
</dbReference>
<organism evidence="5 6">
    <name type="scientific">Hyphodiscus hymeniophilus</name>
    <dbReference type="NCBI Taxonomy" id="353542"/>
    <lineage>
        <taxon>Eukaryota</taxon>
        <taxon>Fungi</taxon>
        <taxon>Dikarya</taxon>
        <taxon>Ascomycota</taxon>
        <taxon>Pezizomycotina</taxon>
        <taxon>Leotiomycetes</taxon>
        <taxon>Helotiales</taxon>
        <taxon>Hyphodiscaceae</taxon>
        <taxon>Hyphodiscus</taxon>
    </lineage>
</organism>
<dbReference type="AlphaFoldDB" id="A0A9P6VK23"/>
<evidence type="ECO:0000259" key="4">
    <source>
        <dbReference type="Pfam" id="PF20434"/>
    </source>
</evidence>